<evidence type="ECO:0000313" key="2">
    <source>
        <dbReference type="Proteomes" id="UP001499942"/>
    </source>
</evidence>
<dbReference type="EMBL" id="BAAASR010000006">
    <property type="protein sequence ID" value="GAA2483949.1"/>
    <property type="molecule type" value="Genomic_DNA"/>
</dbReference>
<dbReference type="Proteomes" id="UP001499942">
    <property type="component" value="Unassembled WGS sequence"/>
</dbReference>
<sequence length="64" mass="7280">MRVYPMGKGTPDAVPCWDNCQPRVTGGKYRCTSSGKEYKTWAPLRYNGKKYWVADQCVSFGRIA</sequence>
<accession>A0ABN3LGQ2</accession>
<keyword evidence="2" id="KW-1185">Reference proteome</keyword>
<protein>
    <submittedName>
        <fullName evidence="1">Uncharacterized protein</fullName>
    </submittedName>
</protein>
<gene>
    <name evidence="1" type="ORF">GCM10010393_13510</name>
</gene>
<reference evidence="1 2" key="1">
    <citation type="journal article" date="2019" name="Int. J. Syst. Evol. Microbiol.">
        <title>The Global Catalogue of Microorganisms (GCM) 10K type strain sequencing project: providing services to taxonomists for standard genome sequencing and annotation.</title>
        <authorList>
            <consortium name="The Broad Institute Genomics Platform"/>
            <consortium name="The Broad Institute Genome Sequencing Center for Infectious Disease"/>
            <person name="Wu L."/>
            <person name="Ma J."/>
        </authorList>
    </citation>
    <scope>NUCLEOTIDE SEQUENCE [LARGE SCALE GENOMIC DNA]</scope>
    <source>
        <strain evidence="1 2">JCM 5062</strain>
    </source>
</reference>
<evidence type="ECO:0000313" key="1">
    <source>
        <dbReference type="EMBL" id="GAA2483949.1"/>
    </source>
</evidence>
<organism evidence="1 2">
    <name type="scientific">Streptomyces gobitricini</name>
    <dbReference type="NCBI Taxonomy" id="68211"/>
    <lineage>
        <taxon>Bacteria</taxon>
        <taxon>Bacillati</taxon>
        <taxon>Actinomycetota</taxon>
        <taxon>Actinomycetes</taxon>
        <taxon>Kitasatosporales</taxon>
        <taxon>Streptomycetaceae</taxon>
        <taxon>Streptomyces</taxon>
    </lineage>
</organism>
<proteinExistence type="predicted"/>
<name>A0ABN3LGQ2_9ACTN</name>
<comment type="caution">
    <text evidence="1">The sequence shown here is derived from an EMBL/GenBank/DDBJ whole genome shotgun (WGS) entry which is preliminary data.</text>
</comment>